<feature type="transmembrane region" description="Helical" evidence="1">
    <location>
        <begin position="114"/>
        <end position="137"/>
    </location>
</feature>
<keyword evidence="1" id="KW-0812">Transmembrane</keyword>
<name>A0AAF0CRG1_9BACT</name>
<accession>A0AAF0CRG1</accession>
<dbReference type="Proteomes" id="UP001218638">
    <property type="component" value="Chromosome"/>
</dbReference>
<dbReference type="InterPro" id="IPR018681">
    <property type="entry name" value="DUF2165_transmembrane"/>
</dbReference>
<evidence type="ECO:0000313" key="3">
    <source>
        <dbReference type="Proteomes" id="UP001218638"/>
    </source>
</evidence>
<reference evidence="2" key="1">
    <citation type="submission" date="2023-03" db="EMBL/GenBank/DDBJ databases">
        <title>Lomoglobus Profundus gen. nov., sp. nov., a novel member of the phylum Verrucomicrobia, isolated from deep-marine sediment of South China Sea.</title>
        <authorList>
            <person name="Ahmad T."/>
            <person name="Ishaq S.E."/>
            <person name="Wang F."/>
        </authorList>
    </citation>
    <scope>NUCLEOTIDE SEQUENCE</scope>
    <source>
        <strain evidence="2">LMO-M01</strain>
    </source>
</reference>
<dbReference type="AlphaFoldDB" id="A0AAF0CRG1"/>
<feature type="transmembrane region" description="Helical" evidence="1">
    <location>
        <begin position="149"/>
        <end position="167"/>
    </location>
</feature>
<feature type="transmembrane region" description="Helical" evidence="1">
    <location>
        <begin position="67"/>
        <end position="93"/>
    </location>
</feature>
<keyword evidence="3" id="KW-1185">Reference proteome</keyword>
<gene>
    <name evidence="2" type="ORF">PXH66_07055</name>
</gene>
<sequence>MTIRLCKIALVAAVALFLFIVVLNNAFFDYASNYGFVEHVLAMDSLFSGESQVWRALRDPTPGDGSWWFYHAFYVTIILWEAVSCALCTYGAFQLFQQRRAPVVAFRAAKKFAVLGLTLSMLQWFVAFITVGGEWFLMWQSSTWNGQDAAFRMFACIGIVLLFLAAADGENESDA</sequence>
<dbReference type="KEGG" id="slom:PXH66_07055"/>
<keyword evidence="1" id="KW-1133">Transmembrane helix</keyword>
<organism evidence="2 3">
    <name type="scientific">Synoicihabitans lomoniglobus</name>
    <dbReference type="NCBI Taxonomy" id="2909285"/>
    <lineage>
        <taxon>Bacteria</taxon>
        <taxon>Pseudomonadati</taxon>
        <taxon>Verrucomicrobiota</taxon>
        <taxon>Opitutia</taxon>
        <taxon>Opitutales</taxon>
        <taxon>Opitutaceae</taxon>
        <taxon>Synoicihabitans</taxon>
    </lineage>
</organism>
<dbReference type="Pfam" id="PF09933">
    <property type="entry name" value="DUF2165"/>
    <property type="match status" value="1"/>
</dbReference>
<evidence type="ECO:0000256" key="1">
    <source>
        <dbReference type="SAM" id="Phobius"/>
    </source>
</evidence>
<keyword evidence="1" id="KW-0472">Membrane</keyword>
<evidence type="ECO:0000313" key="2">
    <source>
        <dbReference type="EMBL" id="WED66606.1"/>
    </source>
</evidence>
<dbReference type="RefSeq" id="WP_330927955.1">
    <property type="nucleotide sequence ID" value="NZ_CP119075.1"/>
</dbReference>
<dbReference type="EMBL" id="CP119075">
    <property type="protein sequence ID" value="WED66606.1"/>
    <property type="molecule type" value="Genomic_DNA"/>
</dbReference>
<proteinExistence type="predicted"/>
<protein>
    <submittedName>
        <fullName evidence="2">DUF2165 domain-containing protein</fullName>
    </submittedName>
</protein>